<evidence type="ECO:0000259" key="5">
    <source>
        <dbReference type="PROSITE" id="PS50039"/>
    </source>
</evidence>
<dbReference type="Proteomes" id="UP000222788">
    <property type="component" value="Unassembled WGS sequence"/>
</dbReference>
<feature type="compositionally biased region" description="Low complexity" evidence="4">
    <location>
        <begin position="1402"/>
        <end position="1420"/>
    </location>
</feature>
<feature type="region of interest" description="Disordered" evidence="4">
    <location>
        <begin position="37"/>
        <end position="221"/>
    </location>
</feature>
<feature type="compositionally biased region" description="Low complexity" evidence="4">
    <location>
        <begin position="1893"/>
        <end position="1918"/>
    </location>
</feature>
<feature type="compositionally biased region" description="Basic and acidic residues" evidence="4">
    <location>
        <begin position="894"/>
        <end position="914"/>
    </location>
</feature>
<feature type="compositionally biased region" description="Pro residues" evidence="4">
    <location>
        <begin position="856"/>
        <end position="872"/>
    </location>
</feature>
<feature type="compositionally biased region" description="Low complexity" evidence="4">
    <location>
        <begin position="346"/>
        <end position="355"/>
    </location>
</feature>
<feature type="region of interest" description="Disordered" evidence="4">
    <location>
        <begin position="1102"/>
        <end position="1140"/>
    </location>
</feature>
<dbReference type="GO" id="GO:0043565">
    <property type="term" value="F:sequence-specific DNA binding"/>
    <property type="evidence" value="ECO:0007669"/>
    <property type="project" value="InterPro"/>
</dbReference>
<reference evidence="6 7" key="1">
    <citation type="journal article" date="2013" name="Fungal Biol.">
        <title>Analysis of microsatellite markers in the genome of the plant pathogen Ceratocystis fimbriata.</title>
        <authorList>
            <person name="Simpson M.C."/>
            <person name="Wilken P.M."/>
            <person name="Coetzee M.P."/>
            <person name="Wingfield M.J."/>
            <person name="Wingfield B.D."/>
        </authorList>
    </citation>
    <scope>NUCLEOTIDE SEQUENCE [LARGE SCALE GENOMIC DNA]</scope>
    <source>
        <strain evidence="6 7">CBS 114723</strain>
    </source>
</reference>
<dbReference type="InterPro" id="IPR036390">
    <property type="entry name" value="WH_DNA-bd_sf"/>
</dbReference>
<evidence type="ECO:0000313" key="6">
    <source>
        <dbReference type="EMBL" id="PHH51269.1"/>
    </source>
</evidence>
<dbReference type="InterPro" id="IPR001766">
    <property type="entry name" value="Fork_head_dom"/>
</dbReference>
<keyword evidence="2 3" id="KW-0539">Nucleus</keyword>
<feature type="region of interest" description="Disordered" evidence="4">
    <location>
        <begin position="1402"/>
        <end position="1464"/>
    </location>
</feature>
<sequence length="1926" mass="201376">MTSTQMQMTVAGPAPVAMSQVAVSDSVHHNIMHHHNRSLSGQQSTSHAGHHDSNFDDDEQVPMDIDSDSSDEPEPRPRPAPSPLDPPTAPALSAPQPEDTEMKFPSQTPLRASTPTAKSIDDNKSLAPIQASEDAPHTPKQLEPTAKIQGPSISSLTQPELAKADTSDKDLIDTPSKSGEDEITTAPLPSTPSPTPGSVSASAPDPAPAAVPIDVTSPKPTVNSDAAVLDVAASATPMQTDDSSLLAPAADSNSLEMLALSIPRTPAAFAHHAAASMNGIMNPGMNISSLNTNRSIFQALLSASSSSHSHVHSHMRTHPRGTLNPSATVVPSEVNFSTQDLDMASSSNAISHSQSPPLRNPRRTMDRSGLESFARIEFADSTFQMTTYSIIIGRDQRALRQARKDETRALERQRLKDDYSLQGLDPPSEIMEDRKFSKSYVSEEGGMLGPESDGESTDRPTKRRRLVGSGGGGTASGTANGSPVPENSSTENIISDRQYVSHTPGAAAVDLASLRPSPDHVPFLGIHSPGPNIAMKTKAISREHMKIQFNKKDHVFEAIPLHKNGFFCEEVLYRDEKVVLRSYDMLQIKDVSFTFIINGVEQGCTGAEDVEDEQTLKRRYSEGGKEMSLDFEASMANADDSSDQLSDLSDVPLDLMDSDSDDKPQPKSVKLAGKTTARKSPSLDSKDLATREEAHNQSFADSPPDPSQQPLKRRGPGRPPKDGIMSKRQHRERKKMLQEQERQKRAEEAEAEAKVQAEIQAAKEVKAKPQTEAKTEDKEKPQLKAEVQRPATAKLTAKPEVQHILPEPDDSHIQLQALVEAEPTISVKVPSTPKPTAKPASKPATTPAPVHTPIMLPIPPPQPPKPTSPPKQPHSFTIPLPNLPEKRKYKKRKSRDEGFFEGSDAERRAREKKEKRSRPKSPPLELKIEDYTPEQLQKPNKNYSVLIDETLTAAGPDGLTLKQIYKRISLNYPWFYFHTETKGWESSVRHNLIGNEAFRKDEVSNTWSRVPGVELDAGKKRKATSPDQGTFPIYQQQHSYQMQYQAGTQQGFQQATPAQTFATSQPQQITRHTQIYNQATPALVAAQGQAAVAAVGIAPQTQGQAGVPGRVPASTGSVTQPQTSYTSTPSRPGLGHTGAATAPLASTASVPAIAPAPHRLPQAAAAAQSSAQSRSQQAASPAAGAVPGTPASQSSVSQPRYVLHPRLLEAIAVLKHGLGQNLADAHVQNATDIVNAAVTRFLGITPTETAVINGPMEQICMRGFLGVVNGAIGTIEAGVKTTFPSLPSTATTPNNMALAQTFGLAGRTIIEPHAYLAMENFRQSLPRYLSSLVEANRMDALGISVMIRVLGLSRTTLLKSREGVDPATAAVQAQSDEQLEGGLVNSLRRVLESMGFVVPTPHATGNTPAATPAAAVGPSPMRTPASQPAATAVPTHTTPVQVPPSTQTQTHVSAPAPTPAPVAAPATTTVPLPAPAATVSVPASQAVHHSVTAVPATQPAVHTPTPVQHVVGVPATVSAPAPHIATSQASTGQAIPMQVSSVPAPAPAPTHTPIPAATLVPTPAPAPAQQAQEQQLPASVPAVAATSVASVVPASTTPVAQAPALQTPMTAAPAAPSAPVVTPQSQPPFEAPAQPHPQTGVGSIAQPQIQSQPQPHPQPQAQAQAQAQAPVQPQLSLQSQLTPTAHSVSTNPAVPLAPTPAPASTEPPTQTPSPAPAVQTQQQTLIPSLSATSTLASAQTAVAPTPTVLPVSVPAVQAQVVPTLSLPAAAALTIAPIMSSTPMTAPTAAPVATPTLPIATPPTVTAFATDGSVASVNPSSSHLPVLATSGASLPPVISSPAIAPAPSPAPASVSTPATASVAAQPSTPAILTAASTPPTAAVSAPSLAPTHHAQAAGMLAPAPASAPTAITASTTSAPSPGPAPST</sequence>
<keyword evidence="7" id="KW-1185">Reference proteome</keyword>
<feature type="compositionally biased region" description="Acidic residues" evidence="4">
    <location>
        <begin position="55"/>
        <end position="72"/>
    </location>
</feature>
<feature type="compositionally biased region" description="Low complexity" evidence="4">
    <location>
        <begin position="1553"/>
        <end position="1577"/>
    </location>
</feature>
<evidence type="ECO:0000256" key="4">
    <source>
        <dbReference type="SAM" id="MobiDB-lite"/>
    </source>
</evidence>
<feature type="domain" description="Fork-head" evidence="5">
    <location>
        <begin position="938"/>
        <end position="1012"/>
    </location>
</feature>
<evidence type="ECO:0000256" key="3">
    <source>
        <dbReference type="PROSITE-ProRule" id="PRU00089"/>
    </source>
</evidence>
<dbReference type="Gene3D" id="1.10.10.10">
    <property type="entry name" value="Winged helix-like DNA-binding domain superfamily/Winged helix DNA-binding domain"/>
    <property type="match status" value="1"/>
</dbReference>
<dbReference type="InterPro" id="IPR045178">
    <property type="entry name" value="Fhl1/FHA1"/>
</dbReference>
<keyword evidence="1 3" id="KW-0238">DNA-binding</keyword>
<dbReference type="GO" id="GO:0060962">
    <property type="term" value="P:regulation of ribosomal protein gene transcription by RNA polymerase II"/>
    <property type="evidence" value="ECO:0007669"/>
    <property type="project" value="InterPro"/>
</dbReference>
<dbReference type="SUPFAM" id="SSF46785">
    <property type="entry name" value="Winged helix' DNA-binding domain"/>
    <property type="match status" value="1"/>
</dbReference>
<dbReference type="OrthoDB" id="5402974at2759"/>
<dbReference type="SMART" id="SM00339">
    <property type="entry name" value="FH"/>
    <property type="match status" value="1"/>
</dbReference>
<feature type="region of interest" description="Disordered" evidence="4">
    <location>
        <begin position="824"/>
        <end position="930"/>
    </location>
</feature>
<reference evidence="6 7" key="2">
    <citation type="journal article" date="2013" name="IMA Fungus">
        <title>IMA Genome-F 1: Ceratocystis fimbriata: Draft nuclear genome sequence for the plant pathogen, Ceratocystis fimbriata.</title>
        <authorList>
            <person name="Wilken P.M."/>
            <person name="Steenkamp E.T."/>
            <person name="Wingfield M.J."/>
            <person name="de Beer Z.W."/>
            <person name="Wingfield B.D."/>
        </authorList>
    </citation>
    <scope>NUCLEOTIDE SEQUENCE [LARGE SCALE GENOMIC DNA]</scope>
    <source>
        <strain evidence="6 7">CBS 114723</strain>
    </source>
</reference>
<dbReference type="STRING" id="1035309.A0A2C5WKK6"/>
<gene>
    <name evidence="6" type="primary">fkh2</name>
    <name evidence="6" type="ORF">CFIMG_007228RA00001</name>
</gene>
<protein>
    <submittedName>
        <fullName evidence="6">Fork head protein-like protein 2</fullName>
    </submittedName>
</protein>
<feature type="compositionally biased region" description="Low complexity" evidence="4">
    <location>
        <begin position="827"/>
        <end position="855"/>
    </location>
</feature>
<evidence type="ECO:0000256" key="2">
    <source>
        <dbReference type="ARBA" id="ARBA00023242"/>
    </source>
</evidence>
<feature type="compositionally biased region" description="Basic and acidic residues" evidence="4">
    <location>
        <begin position="162"/>
        <end position="172"/>
    </location>
</feature>
<comment type="subcellular location">
    <subcellularLocation>
        <location evidence="3">Nucleus</location>
    </subcellularLocation>
</comment>
<dbReference type="InterPro" id="IPR036388">
    <property type="entry name" value="WH-like_DNA-bd_sf"/>
</dbReference>
<dbReference type="EMBL" id="APWK03000100">
    <property type="protein sequence ID" value="PHH51269.1"/>
    <property type="molecule type" value="Genomic_DNA"/>
</dbReference>
<name>A0A2C5WKK6_9PEZI</name>
<feature type="region of interest" description="Disordered" evidence="4">
    <location>
        <begin position="1160"/>
        <end position="1197"/>
    </location>
</feature>
<feature type="region of interest" description="Disordered" evidence="4">
    <location>
        <begin position="1539"/>
        <end position="1577"/>
    </location>
</feature>
<feature type="compositionally biased region" description="Polar residues" evidence="4">
    <location>
        <begin position="38"/>
        <end position="47"/>
    </location>
</feature>
<feature type="compositionally biased region" description="Basic and acidic residues" evidence="4">
    <location>
        <begin position="684"/>
        <end position="695"/>
    </location>
</feature>
<feature type="compositionally biased region" description="Basic and acidic residues" evidence="4">
    <location>
        <begin position="735"/>
        <end position="787"/>
    </location>
</feature>
<feature type="compositionally biased region" description="Pro residues" evidence="4">
    <location>
        <begin position="78"/>
        <end position="89"/>
    </location>
</feature>
<dbReference type="GO" id="GO:0003700">
    <property type="term" value="F:DNA-binding transcription factor activity"/>
    <property type="evidence" value="ECO:0007669"/>
    <property type="project" value="InterPro"/>
</dbReference>
<dbReference type="PROSITE" id="PS50039">
    <property type="entry name" value="FORK_HEAD_3"/>
    <property type="match status" value="1"/>
</dbReference>
<feature type="region of interest" description="Disordered" evidence="4">
    <location>
        <begin position="638"/>
        <end position="800"/>
    </location>
</feature>
<feature type="compositionally biased region" description="Low complexity" evidence="4">
    <location>
        <begin position="1608"/>
        <end position="1624"/>
    </location>
</feature>
<feature type="region of interest" description="Disordered" evidence="4">
    <location>
        <begin position="443"/>
        <end position="490"/>
    </location>
</feature>
<feature type="region of interest" description="Disordered" evidence="4">
    <location>
        <begin position="1893"/>
        <end position="1926"/>
    </location>
</feature>
<evidence type="ECO:0000313" key="7">
    <source>
        <dbReference type="Proteomes" id="UP000222788"/>
    </source>
</evidence>
<feature type="region of interest" description="Disordered" evidence="4">
    <location>
        <begin position="346"/>
        <end position="366"/>
    </location>
</feature>
<feature type="compositionally biased region" description="Polar residues" evidence="4">
    <location>
        <begin position="105"/>
        <end position="117"/>
    </location>
</feature>
<dbReference type="PANTHER" id="PTHR21712:SF29">
    <property type="entry name" value="PRE-RRNA-PROCESSING PROTEIN FHL1"/>
    <property type="match status" value="1"/>
</dbReference>
<proteinExistence type="predicted"/>
<feature type="compositionally biased region" description="Low complexity" evidence="4">
    <location>
        <begin position="1427"/>
        <end position="1455"/>
    </location>
</feature>
<feature type="compositionally biased region" description="Low complexity" evidence="4">
    <location>
        <begin position="643"/>
        <end position="655"/>
    </location>
</feature>
<feature type="DNA-binding region" description="Fork-head" evidence="3">
    <location>
        <begin position="938"/>
        <end position="1012"/>
    </location>
</feature>
<feature type="compositionally biased region" description="Low complexity" evidence="4">
    <location>
        <begin position="1160"/>
        <end position="1192"/>
    </location>
</feature>
<dbReference type="GO" id="GO:0005634">
    <property type="term" value="C:nucleus"/>
    <property type="evidence" value="ECO:0007669"/>
    <property type="project" value="UniProtKB-SubCell"/>
</dbReference>
<organism evidence="6 7">
    <name type="scientific">Ceratocystis fimbriata CBS 114723</name>
    <dbReference type="NCBI Taxonomy" id="1035309"/>
    <lineage>
        <taxon>Eukaryota</taxon>
        <taxon>Fungi</taxon>
        <taxon>Dikarya</taxon>
        <taxon>Ascomycota</taxon>
        <taxon>Pezizomycotina</taxon>
        <taxon>Sordariomycetes</taxon>
        <taxon>Hypocreomycetidae</taxon>
        <taxon>Microascales</taxon>
        <taxon>Ceratocystidaceae</taxon>
        <taxon>Ceratocystis</taxon>
    </lineage>
</organism>
<feature type="compositionally biased region" description="Polar residues" evidence="4">
    <location>
        <begin position="1682"/>
        <end position="1691"/>
    </location>
</feature>
<dbReference type="PANTHER" id="PTHR21712">
    <property type="entry name" value="PRE-RRNA-PROCESSING PROTEIN FHL1"/>
    <property type="match status" value="1"/>
</dbReference>
<feature type="compositionally biased region" description="Low complexity" evidence="4">
    <location>
        <begin position="196"/>
        <end position="215"/>
    </location>
</feature>
<evidence type="ECO:0000256" key="1">
    <source>
        <dbReference type="ARBA" id="ARBA00023125"/>
    </source>
</evidence>
<feature type="compositionally biased region" description="Low complexity" evidence="4">
    <location>
        <begin position="1117"/>
        <end position="1130"/>
    </location>
</feature>
<feature type="compositionally biased region" description="Low complexity" evidence="4">
    <location>
        <begin position="1645"/>
        <end position="1681"/>
    </location>
</feature>
<feature type="region of interest" description="Disordered" evidence="4">
    <location>
        <begin position="1608"/>
        <end position="1722"/>
    </location>
</feature>
<accession>A0A2C5WKK6</accession>
<dbReference type="Pfam" id="PF00250">
    <property type="entry name" value="Forkhead"/>
    <property type="match status" value="1"/>
</dbReference>
<comment type="caution">
    <text evidence="6">The sequence shown here is derived from an EMBL/GenBank/DDBJ whole genome shotgun (WGS) entry which is preliminary data.</text>
</comment>